<dbReference type="Proteomes" id="UP001328107">
    <property type="component" value="Unassembled WGS sequence"/>
</dbReference>
<keyword evidence="2" id="KW-1185">Reference proteome</keyword>
<reference evidence="2" key="1">
    <citation type="submission" date="2022-10" db="EMBL/GenBank/DDBJ databases">
        <title>Genome assembly of Pristionchus species.</title>
        <authorList>
            <person name="Yoshida K."/>
            <person name="Sommer R.J."/>
        </authorList>
    </citation>
    <scope>NUCLEOTIDE SEQUENCE [LARGE SCALE GENOMIC DNA]</scope>
    <source>
        <strain evidence="2">RS5460</strain>
    </source>
</reference>
<proteinExistence type="predicted"/>
<evidence type="ECO:0000313" key="2">
    <source>
        <dbReference type="Proteomes" id="UP001328107"/>
    </source>
</evidence>
<feature type="non-terminal residue" evidence="1">
    <location>
        <position position="1"/>
    </location>
</feature>
<evidence type="ECO:0000313" key="1">
    <source>
        <dbReference type="EMBL" id="GMR41765.1"/>
    </source>
</evidence>
<comment type="caution">
    <text evidence="1">The sequence shown here is derived from an EMBL/GenBank/DDBJ whole genome shotgun (WGS) entry which is preliminary data.</text>
</comment>
<dbReference type="EMBL" id="BTRK01000003">
    <property type="protein sequence ID" value="GMR41765.1"/>
    <property type="molecule type" value="Genomic_DNA"/>
</dbReference>
<accession>A0AAN5CDW7</accession>
<name>A0AAN5CDW7_9BILA</name>
<gene>
    <name evidence="1" type="ORF">PMAYCL1PPCAC_11960</name>
</gene>
<sequence length="81" mass="9693">EVRRENPDGEQDIIEIVGIESLFRLADRFDLKCVSDCLEQVLIPQVWEDDYCWKLLYVLSDRYQLLGLQAKLYTRIDCYFD</sequence>
<dbReference type="AlphaFoldDB" id="A0AAN5CDW7"/>
<organism evidence="1 2">
    <name type="scientific">Pristionchus mayeri</name>
    <dbReference type="NCBI Taxonomy" id="1317129"/>
    <lineage>
        <taxon>Eukaryota</taxon>
        <taxon>Metazoa</taxon>
        <taxon>Ecdysozoa</taxon>
        <taxon>Nematoda</taxon>
        <taxon>Chromadorea</taxon>
        <taxon>Rhabditida</taxon>
        <taxon>Rhabditina</taxon>
        <taxon>Diplogasteromorpha</taxon>
        <taxon>Diplogasteroidea</taxon>
        <taxon>Neodiplogasteridae</taxon>
        <taxon>Pristionchus</taxon>
    </lineage>
</organism>
<feature type="non-terminal residue" evidence="1">
    <location>
        <position position="81"/>
    </location>
</feature>
<protein>
    <submittedName>
        <fullName evidence="1">Uncharacterized protein</fullName>
    </submittedName>
</protein>